<keyword evidence="7" id="KW-1133">Transmembrane helix</keyword>
<evidence type="ECO:0000313" key="8">
    <source>
        <dbReference type="EMBL" id="PIO72855.1"/>
    </source>
</evidence>
<evidence type="ECO:0000256" key="6">
    <source>
        <dbReference type="ARBA" id="ARBA00047475"/>
    </source>
</evidence>
<evidence type="ECO:0000256" key="1">
    <source>
        <dbReference type="ARBA" id="ARBA00009995"/>
    </source>
</evidence>
<gene>
    <name evidence="8" type="ORF">TELCIR_05196</name>
</gene>
<evidence type="ECO:0000313" key="9">
    <source>
        <dbReference type="Proteomes" id="UP000230423"/>
    </source>
</evidence>
<dbReference type="InterPro" id="IPR050271">
    <property type="entry name" value="UDP-glycosyltransferase"/>
</dbReference>
<evidence type="ECO:0000256" key="3">
    <source>
        <dbReference type="ARBA" id="ARBA00022676"/>
    </source>
</evidence>
<evidence type="ECO:0000256" key="5">
    <source>
        <dbReference type="ARBA" id="ARBA00022729"/>
    </source>
</evidence>
<dbReference type="Proteomes" id="UP000230423">
    <property type="component" value="Unassembled WGS sequence"/>
</dbReference>
<name>A0A2G9URG6_TELCI</name>
<evidence type="ECO:0000256" key="2">
    <source>
        <dbReference type="ARBA" id="ARBA00012544"/>
    </source>
</evidence>
<dbReference type="AlphaFoldDB" id="A0A2G9URG6"/>
<evidence type="ECO:0000256" key="4">
    <source>
        <dbReference type="ARBA" id="ARBA00022679"/>
    </source>
</evidence>
<dbReference type="PANTHER" id="PTHR48043">
    <property type="entry name" value="EG:EG0003.4 PROTEIN-RELATED"/>
    <property type="match status" value="1"/>
</dbReference>
<keyword evidence="7" id="KW-0812">Transmembrane</keyword>
<keyword evidence="4" id="KW-0808">Transferase</keyword>
<dbReference type="EMBL" id="KZ345582">
    <property type="protein sequence ID" value="PIO72855.1"/>
    <property type="molecule type" value="Genomic_DNA"/>
</dbReference>
<feature type="transmembrane region" description="Helical" evidence="7">
    <location>
        <begin position="154"/>
        <end position="178"/>
    </location>
</feature>
<dbReference type="InterPro" id="IPR002213">
    <property type="entry name" value="UDP_glucos_trans"/>
</dbReference>
<dbReference type="EC" id="2.4.1.17" evidence="2"/>
<keyword evidence="9" id="KW-1185">Reference proteome</keyword>
<dbReference type="SUPFAM" id="SSF53756">
    <property type="entry name" value="UDP-Glycosyltransferase/glycogen phosphorylase"/>
    <property type="match status" value="1"/>
</dbReference>
<comment type="catalytic activity">
    <reaction evidence="6">
        <text>glucuronate acceptor + UDP-alpha-D-glucuronate = acceptor beta-D-glucuronoside + UDP + H(+)</text>
        <dbReference type="Rhea" id="RHEA:21032"/>
        <dbReference type="ChEBI" id="CHEBI:15378"/>
        <dbReference type="ChEBI" id="CHEBI:58052"/>
        <dbReference type="ChEBI" id="CHEBI:58223"/>
        <dbReference type="ChEBI" id="CHEBI:132367"/>
        <dbReference type="ChEBI" id="CHEBI:132368"/>
        <dbReference type="EC" id="2.4.1.17"/>
    </reaction>
</comment>
<protein>
    <recommendedName>
        <fullName evidence="2">glucuronosyltransferase</fullName>
        <ecNumber evidence="2">2.4.1.17</ecNumber>
    </recommendedName>
</protein>
<dbReference type="Pfam" id="PF00201">
    <property type="entry name" value="UDPGT"/>
    <property type="match status" value="1"/>
</dbReference>
<sequence>MTSFMKLQSNSIEQSYAAATGDPFLNRPPADERVTLFVTHGGAGSMMESATFGKPLVVVPLFGDQIRNAKLIEKFGFGVVVEKTQLLHGNVLNESLNTVLNDPRYRSAAHRMRSLLSQRQFTPQQRLVRTVELAAQFGDLPEFKVTGRNLGFVIYYNLDLILMLCGIVILIVILLIYLSHSLIRLCVPSTKMKAQ</sequence>
<reference evidence="8 9" key="1">
    <citation type="submission" date="2015-09" db="EMBL/GenBank/DDBJ databases">
        <title>Draft genome of the parasitic nematode Teladorsagia circumcincta isolate WARC Sus (inbred).</title>
        <authorList>
            <person name="Mitreva M."/>
        </authorList>
    </citation>
    <scope>NUCLEOTIDE SEQUENCE [LARGE SCALE GENOMIC DNA]</scope>
    <source>
        <strain evidence="8 9">S</strain>
    </source>
</reference>
<keyword evidence="5" id="KW-0732">Signal</keyword>
<comment type="similarity">
    <text evidence="1">Belongs to the UDP-glycosyltransferase family.</text>
</comment>
<proteinExistence type="inferred from homology"/>
<evidence type="ECO:0000256" key="7">
    <source>
        <dbReference type="SAM" id="Phobius"/>
    </source>
</evidence>
<keyword evidence="3" id="KW-0328">Glycosyltransferase</keyword>
<organism evidence="8 9">
    <name type="scientific">Teladorsagia circumcincta</name>
    <name type="common">Brown stomach worm</name>
    <name type="synonym">Ostertagia circumcincta</name>
    <dbReference type="NCBI Taxonomy" id="45464"/>
    <lineage>
        <taxon>Eukaryota</taxon>
        <taxon>Metazoa</taxon>
        <taxon>Ecdysozoa</taxon>
        <taxon>Nematoda</taxon>
        <taxon>Chromadorea</taxon>
        <taxon>Rhabditida</taxon>
        <taxon>Rhabditina</taxon>
        <taxon>Rhabditomorpha</taxon>
        <taxon>Strongyloidea</taxon>
        <taxon>Trichostrongylidae</taxon>
        <taxon>Teladorsagia</taxon>
    </lineage>
</organism>
<keyword evidence="7" id="KW-0472">Membrane</keyword>
<dbReference type="PANTHER" id="PTHR48043:SF150">
    <property type="entry name" value="GLUCURONOSYLTRANSFERASE"/>
    <property type="match status" value="1"/>
</dbReference>
<dbReference type="OrthoDB" id="5835829at2759"/>
<dbReference type="Gene3D" id="3.40.50.2000">
    <property type="entry name" value="Glycogen Phosphorylase B"/>
    <property type="match status" value="1"/>
</dbReference>
<accession>A0A2G9URG6</accession>
<dbReference type="GO" id="GO:0015020">
    <property type="term" value="F:glucuronosyltransferase activity"/>
    <property type="evidence" value="ECO:0007669"/>
    <property type="project" value="UniProtKB-EC"/>
</dbReference>